<dbReference type="WBParaSite" id="PDA_v2.g6926.t1">
    <property type="protein sequence ID" value="PDA_v2.g6926.t1"/>
    <property type="gene ID" value="PDA_v2.g6926"/>
</dbReference>
<organism evidence="1 2">
    <name type="scientific">Panagrolaimus davidi</name>
    <dbReference type="NCBI Taxonomy" id="227884"/>
    <lineage>
        <taxon>Eukaryota</taxon>
        <taxon>Metazoa</taxon>
        <taxon>Ecdysozoa</taxon>
        <taxon>Nematoda</taxon>
        <taxon>Chromadorea</taxon>
        <taxon>Rhabditida</taxon>
        <taxon>Tylenchina</taxon>
        <taxon>Panagrolaimomorpha</taxon>
        <taxon>Panagrolaimoidea</taxon>
        <taxon>Panagrolaimidae</taxon>
        <taxon>Panagrolaimus</taxon>
    </lineage>
</organism>
<sequence>MSYPGIRGMSIMENRDAVIIYHARGCSYVFQVKRQRYDAVCVQCQNYHNTEDKNFRVKSYRLNGDYFIENPCDPANHRCAIMTRGKVEAEQLYR</sequence>
<accession>A0A914QSL9</accession>
<proteinExistence type="predicted"/>
<protein>
    <submittedName>
        <fullName evidence="2">Uncharacterized protein</fullName>
    </submittedName>
</protein>
<keyword evidence="1" id="KW-1185">Reference proteome</keyword>
<dbReference type="Proteomes" id="UP000887578">
    <property type="component" value="Unplaced"/>
</dbReference>
<dbReference type="AlphaFoldDB" id="A0A914QSL9"/>
<reference evidence="2" key="1">
    <citation type="submission" date="2022-11" db="UniProtKB">
        <authorList>
            <consortium name="WormBaseParasite"/>
        </authorList>
    </citation>
    <scope>IDENTIFICATION</scope>
</reference>
<evidence type="ECO:0000313" key="1">
    <source>
        <dbReference type="Proteomes" id="UP000887578"/>
    </source>
</evidence>
<name>A0A914QSL9_9BILA</name>
<evidence type="ECO:0000313" key="2">
    <source>
        <dbReference type="WBParaSite" id="PDA_v2.g6926.t1"/>
    </source>
</evidence>